<dbReference type="HOGENOM" id="CLU_1764408_0_0_10"/>
<dbReference type="EMBL" id="ASSM01000009">
    <property type="protein sequence ID" value="EOS01163.1"/>
    <property type="molecule type" value="Genomic_DNA"/>
</dbReference>
<dbReference type="Proteomes" id="UP000014207">
    <property type="component" value="Unassembled WGS sequence"/>
</dbReference>
<evidence type="ECO:0000313" key="1">
    <source>
        <dbReference type="EMBL" id="EOS01163.1"/>
    </source>
</evidence>
<dbReference type="RefSeq" id="WP_016268817.1">
    <property type="nucleotide sequence ID" value="NZ_KE159459.1"/>
</dbReference>
<proteinExistence type="predicted"/>
<dbReference type="PATRIC" id="fig|1235785.3.peg.3056"/>
<reference evidence="1 2" key="1">
    <citation type="submission" date="2013-04" db="EMBL/GenBank/DDBJ databases">
        <title>The Genome Sequence of Bacteroides thetaiotaomicron dnLKV9.</title>
        <authorList>
            <consortium name="The Broad Institute Genomics Platform"/>
            <consortium name="The Broad Institute Genome Sequencing Center for Infectious Disease"/>
            <person name="Earl A."/>
            <person name="Xavier R."/>
            <person name="Kuhn K."/>
            <person name="Stappenbeck T."/>
            <person name="Walker B."/>
            <person name="Young S."/>
            <person name="Zeng Q."/>
            <person name="Gargeya S."/>
            <person name="Fitzgerald M."/>
            <person name="Haas B."/>
            <person name="Abouelleil A."/>
            <person name="Allen A.W."/>
            <person name="Alvarado L."/>
            <person name="Arachchi H.M."/>
            <person name="Berlin A.M."/>
            <person name="Chapman S.B."/>
            <person name="Gainer-Dewar J."/>
            <person name="Goldberg J."/>
            <person name="Griggs A."/>
            <person name="Gujja S."/>
            <person name="Hansen M."/>
            <person name="Howarth C."/>
            <person name="Imamovic A."/>
            <person name="Ireland A."/>
            <person name="Larimer J."/>
            <person name="McCowan C."/>
            <person name="Murphy C."/>
            <person name="Pearson M."/>
            <person name="Poon T.W."/>
            <person name="Priest M."/>
            <person name="Roberts A."/>
            <person name="Saif S."/>
            <person name="Shea T."/>
            <person name="Sisk P."/>
            <person name="Sykes S."/>
            <person name="Wortman J."/>
            <person name="Nusbaum C."/>
            <person name="Birren B."/>
        </authorList>
    </citation>
    <scope>NUCLEOTIDE SEQUENCE [LARGE SCALE GENOMIC DNA]</scope>
    <source>
        <strain evidence="2">dnLKV9</strain>
    </source>
</reference>
<accession>R9HAV6</accession>
<sequence length="147" mass="15430">MDARGVIGGNATLNDGIVVETGLNVEGGRIEPGLVGTLGILTIIGNLELSGHNNLAFDVDQTHGAKSDLLQIQDNFNVAGNNNTIIINPITEITVGSMILVTFTGTTNATPANFKVKGLEGIPYILKVENNSLTIEISEPRTAGYVE</sequence>
<organism evidence="1 2">
    <name type="scientific">Bacteroides thetaiotaomicron dnLKV9</name>
    <dbReference type="NCBI Taxonomy" id="1235785"/>
    <lineage>
        <taxon>Bacteria</taxon>
        <taxon>Pseudomonadati</taxon>
        <taxon>Bacteroidota</taxon>
        <taxon>Bacteroidia</taxon>
        <taxon>Bacteroidales</taxon>
        <taxon>Bacteroidaceae</taxon>
        <taxon>Bacteroides</taxon>
    </lineage>
</organism>
<comment type="caution">
    <text evidence="1">The sequence shown here is derived from an EMBL/GenBank/DDBJ whole genome shotgun (WGS) entry which is preliminary data.</text>
</comment>
<name>R9HAV6_BACT4</name>
<protein>
    <submittedName>
        <fullName evidence="1">Uncharacterized protein</fullName>
    </submittedName>
</protein>
<evidence type="ECO:0000313" key="2">
    <source>
        <dbReference type="Proteomes" id="UP000014207"/>
    </source>
</evidence>
<dbReference type="AlphaFoldDB" id="R9HAV6"/>
<gene>
    <name evidence="1" type="ORF">C799_03017</name>
</gene>